<dbReference type="AlphaFoldDB" id="A0AAV9HN57"/>
<organism evidence="2 3">
    <name type="scientific">Cladorrhinum samala</name>
    <dbReference type="NCBI Taxonomy" id="585594"/>
    <lineage>
        <taxon>Eukaryota</taxon>
        <taxon>Fungi</taxon>
        <taxon>Dikarya</taxon>
        <taxon>Ascomycota</taxon>
        <taxon>Pezizomycotina</taxon>
        <taxon>Sordariomycetes</taxon>
        <taxon>Sordariomycetidae</taxon>
        <taxon>Sordariales</taxon>
        <taxon>Podosporaceae</taxon>
        <taxon>Cladorrhinum</taxon>
    </lineage>
</organism>
<feature type="transmembrane region" description="Helical" evidence="1">
    <location>
        <begin position="23"/>
        <end position="46"/>
    </location>
</feature>
<reference evidence="2" key="2">
    <citation type="submission" date="2023-06" db="EMBL/GenBank/DDBJ databases">
        <authorList>
            <consortium name="Lawrence Berkeley National Laboratory"/>
            <person name="Mondo S.J."/>
            <person name="Hensen N."/>
            <person name="Bonometti L."/>
            <person name="Westerberg I."/>
            <person name="Brannstrom I.O."/>
            <person name="Guillou S."/>
            <person name="Cros-Aarteil S."/>
            <person name="Calhoun S."/>
            <person name="Haridas S."/>
            <person name="Kuo A."/>
            <person name="Pangilinan J."/>
            <person name="Riley R."/>
            <person name="Labutti K."/>
            <person name="Andreopoulos B."/>
            <person name="Lipzen A."/>
            <person name="Chen C."/>
            <person name="Yanf M."/>
            <person name="Daum C."/>
            <person name="Ng V."/>
            <person name="Clum A."/>
            <person name="Steindorff A."/>
            <person name="Ohm R."/>
            <person name="Martin F."/>
            <person name="Silar P."/>
            <person name="Natvig D."/>
            <person name="Lalanne C."/>
            <person name="Gautier V."/>
            <person name="Ament-Velasquez S.L."/>
            <person name="Kruys A."/>
            <person name="Hutchinson M.I."/>
            <person name="Powell A.J."/>
            <person name="Barry K."/>
            <person name="Miller A.N."/>
            <person name="Grigoriev I.V."/>
            <person name="Debuchy R."/>
            <person name="Gladieux P."/>
            <person name="Thoren M.H."/>
            <person name="Johannesson H."/>
        </authorList>
    </citation>
    <scope>NUCLEOTIDE SEQUENCE</scope>
    <source>
        <strain evidence="2">PSN324</strain>
    </source>
</reference>
<keyword evidence="3" id="KW-1185">Reference proteome</keyword>
<name>A0AAV9HN57_9PEZI</name>
<accession>A0AAV9HN57</accession>
<proteinExistence type="predicted"/>
<evidence type="ECO:0000313" key="2">
    <source>
        <dbReference type="EMBL" id="KAK4462206.1"/>
    </source>
</evidence>
<keyword evidence="1" id="KW-0812">Transmembrane</keyword>
<dbReference type="EMBL" id="MU864976">
    <property type="protein sequence ID" value="KAK4462206.1"/>
    <property type="molecule type" value="Genomic_DNA"/>
</dbReference>
<comment type="caution">
    <text evidence="2">The sequence shown here is derived from an EMBL/GenBank/DDBJ whole genome shotgun (WGS) entry which is preliminary data.</text>
</comment>
<keyword evidence="1" id="KW-0472">Membrane</keyword>
<evidence type="ECO:0000313" key="3">
    <source>
        <dbReference type="Proteomes" id="UP001321749"/>
    </source>
</evidence>
<dbReference type="Proteomes" id="UP001321749">
    <property type="component" value="Unassembled WGS sequence"/>
</dbReference>
<gene>
    <name evidence="2" type="ORF">QBC42DRAFT_268401</name>
</gene>
<sequence>MPERAKDGGFPILTYWCVTETSFLAVLKLTTIFVFGFFCLIMTPLYLTAGKEYTYAATVFACGIIPLVYVAWATSPFVAAVHMHLPPFARWSPAILQRFVRTAPPNTRIDIATMSLIGKPRVSSMTIGDLKACKKRLGMVNYERDTELLDKTRKWWRFKAVREFNIQEGNHGKIKTGWVWKELADRIAQDGGRIKEVSKKGKE</sequence>
<reference evidence="2" key="1">
    <citation type="journal article" date="2023" name="Mol. Phylogenet. Evol.">
        <title>Genome-scale phylogeny and comparative genomics of the fungal order Sordariales.</title>
        <authorList>
            <person name="Hensen N."/>
            <person name="Bonometti L."/>
            <person name="Westerberg I."/>
            <person name="Brannstrom I.O."/>
            <person name="Guillou S."/>
            <person name="Cros-Aarteil S."/>
            <person name="Calhoun S."/>
            <person name="Haridas S."/>
            <person name="Kuo A."/>
            <person name="Mondo S."/>
            <person name="Pangilinan J."/>
            <person name="Riley R."/>
            <person name="LaButti K."/>
            <person name="Andreopoulos B."/>
            <person name="Lipzen A."/>
            <person name="Chen C."/>
            <person name="Yan M."/>
            <person name="Daum C."/>
            <person name="Ng V."/>
            <person name="Clum A."/>
            <person name="Steindorff A."/>
            <person name="Ohm R.A."/>
            <person name="Martin F."/>
            <person name="Silar P."/>
            <person name="Natvig D.O."/>
            <person name="Lalanne C."/>
            <person name="Gautier V."/>
            <person name="Ament-Velasquez S.L."/>
            <person name="Kruys A."/>
            <person name="Hutchinson M.I."/>
            <person name="Powell A.J."/>
            <person name="Barry K."/>
            <person name="Miller A.N."/>
            <person name="Grigoriev I.V."/>
            <person name="Debuchy R."/>
            <person name="Gladieux P."/>
            <person name="Hiltunen Thoren M."/>
            <person name="Johannesson H."/>
        </authorList>
    </citation>
    <scope>NUCLEOTIDE SEQUENCE</scope>
    <source>
        <strain evidence="2">PSN324</strain>
    </source>
</reference>
<evidence type="ECO:0000256" key="1">
    <source>
        <dbReference type="SAM" id="Phobius"/>
    </source>
</evidence>
<protein>
    <submittedName>
        <fullName evidence="2">Uncharacterized protein</fullName>
    </submittedName>
</protein>
<feature type="transmembrane region" description="Helical" evidence="1">
    <location>
        <begin position="53"/>
        <end position="72"/>
    </location>
</feature>
<keyword evidence="1" id="KW-1133">Transmembrane helix</keyword>